<evidence type="ECO:0000313" key="5">
    <source>
        <dbReference type="Proteomes" id="UP000683575"/>
    </source>
</evidence>
<keyword evidence="3" id="KW-0472">Membrane</keyword>
<feature type="transmembrane region" description="Helical" evidence="3">
    <location>
        <begin position="20"/>
        <end position="39"/>
    </location>
</feature>
<evidence type="ECO:0000256" key="3">
    <source>
        <dbReference type="SAM" id="Phobius"/>
    </source>
</evidence>
<keyword evidence="3" id="KW-1133">Transmembrane helix</keyword>
<sequence>MARDTGERTLRRLLRWSTRLVLLAFALLVTGALAVVIVLPRATHGTALTVLTGSMAPEIPVGSVVLVRPVDPGTLRVGDIATYQPKPGKPDYITHRITRIDTSTTPTAFTFKGDANRGADLEPVPSGAVRGKVWFHVAYLGAVRDGLHGRGGIALVAMLVCGGYAVSQLSGAVRERGARRTPEGEGSAEPDHRARVTLDRTLVVATLGTEHVAQECALTPDQAARQWGATLIDEGAEEFRLLIVPPAHGSVATVELLQSLGAVSIHVLESPTLLAGRSPSPGVRALLESPAGPAPAPGQGTSRATC</sequence>
<keyword evidence="3" id="KW-0812">Transmembrane</keyword>
<gene>
    <name evidence="4" type="ORF">KRR39_03875</name>
</gene>
<dbReference type="GO" id="GO:0016020">
    <property type="term" value="C:membrane"/>
    <property type="evidence" value="ECO:0007669"/>
    <property type="project" value="UniProtKB-UniRule"/>
</dbReference>
<reference evidence="4" key="1">
    <citation type="submission" date="2021-06" db="EMBL/GenBank/DDBJ databases">
        <title>Complete genome sequence of Nocardioides sp. G188.</title>
        <authorList>
            <person name="Im W.-T."/>
        </authorList>
    </citation>
    <scope>NUCLEOTIDE SEQUENCE</scope>
    <source>
        <strain evidence="4">G188</strain>
    </source>
</reference>
<keyword evidence="4" id="KW-0378">Hydrolase</keyword>
<dbReference type="EMBL" id="CP077062">
    <property type="protein sequence ID" value="QWZ08980.1"/>
    <property type="molecule type" value="Genomic_DNA"/>
</dbReference>
<dbReference type="AlphaFoldDB" id="A0A975SZS0"/>
<evidence type="ECO:0000313" key="4">
    <source>
        <dbReference type="EMBL" id="QWZ08980.1"/>
    </source>
</evidence>
<dbReference type="GO" id="GO:0009003">
    <property type="term" value="F:signal peptidase activity"/>
    <property type="evidence" value="ECO:0007669"/>
    <property type="project" value="UniProtKB-EC"/>
</dbReference>
<dbReference type="GO" id="GO:0006465">
    <property type="term" value="P:signal peptide processing"/>
    <property type="evidence" value="ECO:0007669"/>
    <property type="project" value="UniProtKB-UniRule"/>
</dbReference>
<dbReference type="CDD" id="cd06530">
    <property type="entry name" value="S26_SPase_I"/>
    <property type="match status" value="1"/>
</dbReference>
<dbReference type="InterPro" id="IPR001733">
    <property type="entry name" value="Peptidase_S26B"/>
</dbReference>
<dbReference type="Proteomes" id="UP000683575">
    <property type="component" value="Chromosome"/>
</dbReference>
<evidence type="ECO:0000256" key="2">
    <source>
        <dbReference type="SAM" id="MobiDB-lite"/>
    </source>
</evidence>
<dbReference type="GO" id="GO:0004252">
    <property type="term" value="F:serine-type endopeptidase activity"/>
    <property type="evidence" value="ECO:0007669"/>
    <property type="project" value="UniProtKB-UniRule"/>
</dbReference>
<dbReference type="RefSeq" id="WP_216940826.1">
    <property type="nucleotide sequence ID" value="NZ_CP077062.1"/>
</dbReference>
<dbReference type="KEGG" id="nps:KRR39_03875"/>
<dbReference type="EC" id="3.4.21.89" evidence="1"/>
<evidence type="ECO:0000256" key="1">
    <source>
        <dbReference type="NCBIfam" id="TIGR02228"/>
    </source>
</evidence>
<dbReference type="NCBIfam" id="TIGR02228">
    <property type="entry name" value="sigpep_I_arch"/>
    <property type="match status" value="1"/>
</dbReference>
<name>A0A975SZS0_9ACTN</name>
<feature type="region of interest" description="Disordered" evidence="2">
    <location>
        <begin position="279"/>
        <end position="306"/>
    </location>
</feature>
<proteinExistence type="predicted"/>
<protein>
    <recommendedName>
        <fullName evidence="1">Signal peptidase I</fullName>
        <ecNumber evidence="1">3.4.21.89</ecNumber>
    </recommendedName>
</protein>
<accession>A0A975SZS0</accession>
<dbReference type="InterPro" id="IPR019533">
    <property type="entry name" value="Peptidase_S26"/>
</dbReference>
<keyword evidence="5" id="KW-1185">Reference proteome</keyword>
<organism evidence="4 5">
    <name type="scientific">Nocardioides panacis</name>
    <dbReference type="NCBI Taxonomy" id="2849501"/>
    <lineage>
        <taxon>Bacteria</taxon>
        <taxon>Bacillati</taxon>
        <taxon>Actinomycetota</taxon>
        <taxon>Actinomycetes</taxon>
        <taxon>Propionibacteriales</taxon>
        <taxon>Nocardioidaceae</taxon>
        <taxon>Nocardioides</taxon>
    </lineage>
</organism>